<evidence type="ECO:0000256" key="4">
    <source>
        <dbReference type="SAM" id="MobiDB-lite"/>
    </source>
</evidence>
<dbReference type="GeneID" id="111228823"/>
<evidence type="ECO:0000313" key="6">
    <source>
        <dbReference type="Ensembl" id="ENSSDUP00000014950.1"/>
    </source>
</evidence>
<keyword evidence="7" id="KW-1185">Reference proteome</keyword>
<dbReference type="AlphaFoldDB" id="A0A3B4UB29"/>
<evidence type="ECO:0000256" key="3">
    <source>
        <dbReference type="PROSITE-ProRule" id="PRU00176"/>
    </source>
</evidence>
<protein>
    <submittedName>
        <fullName evidence="6">Nucleolin-like</fullName>
    </submittedName>
</protein>
<feature type="compositionally biased region" description="Gly residues" evidence="4">
    <location>
        <begin position="550"/>
        <end position="577"/>
    </location>
</feature>
<feature type="domain" description="RRM" evidence="5">
    <location>
        <begin position="455"/>
        <end position="530"/>
    </location>
</feature>
<dbReference type="Ensembl" id="ENSSDUT00000015234.1">
    <property type="protein sequence ID" value="ENSSDUP00000014950.1"/>
    <property type="gene ID" value="ENSSDUG00000010922.1"/>
</dbReference>
<feature type="domain" description="RRM" evidence="5">
    <location>
        <begin position="272"/>
        <end position="346"/>
    </location>
</feature>
<sequence>MAKTDATNSRKRQSKVITNEVVEEEHNVNTEGQIERTEMKQEEKDQDEQDSQMDTVIEVKANTPTVTVSWEKKNEEGEGEDLERRTNSSNQMTAREMMRSESQMDTATGESECTPTVTVTLAKKNEGGQSGRVKQESKGSEQMVVEELAVNGKRKTHSNIDTSPSKKTKLINDGFCVFVGNLNTSKPFEEVRDSLANYFMTQSLLVQGIRLDRSKKHAHVDMASEMDVTKALTLNGEKILDKPLTIAKAKVKSEDEVKVKAPQVDKKVKDARCLFLKNIPYTATKKDILKVFHKAVAIRFPGGTKGPSKGIAFVEFKNKTIAKKVQQKKQGVKIQGRVLIVDCVGETTVPKVTNATDEDSNTKAAAPPNNILFVSNLLYKAKEKSLNKIFPKAVSIKMPQSKGKSKGYAFVEFATVADAEKALQESQNMKMSKRQIRVQFFELREKPQKAKVISKTLIVRGLAEKTTAETLKGAFEGALSARVTVDKETGVSKSFGFVEFASEEKCKAVKEAMEDCEIDGSKVNVAYAKPKSEKSRQGARGGLAQRPGGQPAGRGAVRGGRGGRAGRGSRGGGGGRGAAVPQAAVKEVENKS</sequence>
<feature type="region of interest" description="Disordered" evidence="4">
    <location>
        <begin position="527"/>
        <end position="592"/>
    </location>
</feature>
<dbReference type="Gene3D" id="3.30.70.330">
    <property type="match status" value="4"/>
</dbReference>
<dbReference type="SMART" id="SM00360">
    <property type="entry name" value="RRM"/>
    <property type="match status" value="4"/>
</dbReference>
<keyword evidence="2 3" id="KW-0694">RNA-binding</keyword>
<name>A0A3B4UB29_SERDU</name>
<feature type="domain" description="RRM" evidence="5">
    <location>
        <begin position="175"/>
        <end position="251"/>
    </location>
</feature>
<dbReference type="PROSITE" id="PS50102">
    <property type="entry name" value="RRM"/>
    <property type="match status" value="4"/>
</dbReference>
<evidence type="ECO:0000256" key="2">
    <source>
        <dbReference type="ARBA" id="ARBA00022884"/>
    </source>
</evidence>
<dbReference type="Pfam" id="PF00076">
    <property type="entry name" value="RRM_1"/>
    <property type="match status" value="3"/>
</dbReference>
<dbReference type="PANTHER" id="PTHR23236">
    <property type="entry name" value="EUKARYOTIC TRANSLATION INITIATION FACTOR 4B/4H"/>
    <property type="match status" value="1"/>
</dbReference>
<dbReference type="Proteomes" id="UP000261420">
    <property type="component" value="Unplaced"/>
</dbReference>
<feature type="domain" description="RRM" evidence="5">
    <location>
        <begin position="370"/>
        <end position="443"/>
    </location>
</feature>
<dbReference type="InterPro" id="IPR035979">
    <property type="entry name" value="RBD_domain_sf"/>
</dbReference>
<reference evidence="6" key="2">
    <citation type="submission" date="2025-09" db="UniProtKB">
        <authorList>
            <consortium name="Ensembl"/>
        </authorList>
    </citation>
    <scope>IDENTIFICATION</scope>
</reference>
<proteinExistence type="predicted"/>
<dbReference type="KEGG" id="sdu:111228823"/>
<organism evidence="6 7">
    <name type="scientific">Seriola dumerili</name>
    <name type="common">Greater amberjack</name>
    <name type="synonym">Caranx dumerili</name>
    <dbReference type="NCBI Taxonomy" id="41447"/>
    <lineage>
        <taxon>Eukaryota</taxon>
        <taxon>Metazoa</taxon>
        <taxon>Chordata</taxon>
        <taxon>Craniata</taxon>
        <taxon>Vertebrata</taxon>
        <taxon>Euteleostomi</taxon>
        <taxon>Actinopterygii</taxon>
        <taxon>Neopterygii</taxon>
        <taxon>Teleostei</taxon>
        <taxon>Neoteleostei</taxon>
        <taxon>Acanthomorphata</taxon>
        <taxon>Carangaria</taxon>
        <taxon>Carangiformes</taxon>
        <taxon>Carangidae</taxon>
        <taxon>Seriola</taxon>
    </lineage>
</organism>
<feature type="compositionally biased region" description="Basic and acidic residues" evidence="4">
    <location>
        <begin position="24"/>
        <end position="43"/>
    </location>
</feature>
<evidence type="ECO:0000313" key="7">
    <source>
        <dbReference type="Proteomes" id="UP000261420"/>
    </source>
</evidence>
<dbReference type="GeneTree" id="ENSGT00940000163473"/>
<reference evidence="6" key="1">
    <citation type="submission" date="2025-08" db="UniProtKB">
        <authorList>
            <consortium name="Ensembl"/>
        </authorList>
    </citation>
    <scope>IDENTIFICATION</scope>
</reference>
<dbReference type="GO" id="GO:0003723">
    <property type="term" value="F:RNA binding"/>
    <property type="evidence" value="ECO:0007669"/>
    <property type="project" value="UniProtKB-UniRule"/>
</dbReference>
<dbReference type="InterPro" id="IPR012677">
    <property type="entry name" value="Nucleotide-bd_a/b_plait_sf"/>
</dbReference>
<dbReference type="RefSeq" id="XP_022610624.1">
    <property type="nucleotide sequence ID" value="XM_022754903.1"/>
</dbReference>
<evidence type="ECO:0000256" key="1">
    <source>
        <dbReference type="ARBA" id="ARBA00022737"/>
    </source>
</evidence>
<evidence type="ECO:0000259" key="5">
    <source>
        <dbReference type="PROSITE" id="PS50102"/>
    </source>
</evidence>
<accession>A0A3B4UB29</accession>
<keyword evidence="1" id="KW-0677">Repeat</keyword>
<feature type="compositionally biased region" description="Basic and acidic residues" evidence="4">
    <location>
        <begin position="70"/>
        <end position="86"/>
    </location>
</feature>
<feature type="region of interest" description="Disordered" evidence="4">
    <location>
        <begin position="1"/>
        <end position="91"/>
    </location>
</feature>
<dbReference type="PANTHER" id="PTHR23236:SF119">
    <property type="entry name" value="NUCLEAR RNA-BINDING PROTEIN SART-3"/>
    <property type="match status" value="1"/>
</dbReference>
<dbReference type="InterPro" id="IPR000504">
    <property type="entry name" value="RRM_dom"/>
</dbReference>
<dbReference type="STRING" id="41447.ENSSDUP00000014950"/>
<dbReference type="SUPFAM" id="SSF54928">
    <property type="entry name" value="RNA-binding domain, RBD"/>
    <property type="match status" value="4"/>
</dbReference>